<keyword evidence="1" id="KW-0732">Signal</keyword>
<evidence type="ECO:0008006" key="4">
    <source>
        <dbReference type="Google" id="ProtNLM"/>
    </source>
</evidence>
<sequence>MVWYMCSWHHMGTLIHLDTTLTGVTAGQSTHHSTHVPLLTARHKALRFVWARQHRHWTFDEWKDAIWSHKTRFRLNRADGRIRIDHLIGASAHAPQRPMVTYNEMGTAGLGTHGLLSP</sequence>
<proteinExistence type="predicted"/>
<comment type="caution">
    <text evidence="2">The sequence shown here is derived from an EMBL/GenBank/DDBJ whole genome shotgun (WGS) entry which is preliminary data.</text>
</comment>
<dbReference type="EMBL" id="BMAU01021390">
    <property type="protein sequence ID" value="GFY30134.1"/>
    <property type="molecule type" value="Genomic_DNA"/>
</dbReference>
<reference evidence="2" key="1">
    <citation type="submission" date="2020-08" db="EMBL/GenBank/DDBJ databases">
        <title>Multicomponent nature underlies the extraordinary mechanical properties of spider dragline silk.</title>
        <authorList>
            <person name="Kono N."/>
            <person name="Nakamura H."/>
            <person name="Mori M."/>
            <person name="Yoshida Y."/>
            <person name="Ohtoshi R."/>
            <person name="Malay A.D."/>
            <person name="Moran D.A.P."/>
            <person name="Tomita M."/>
            <person name="Numata K."/>
            <person name="Arakawa K."/>
        </authorList>
    </citation>
    <scope>NUCLEOTIDE SEQUENCE</scope>
</reference>
<gene>
    <name evidence="2" type="ORF">TNCV_4074471</name>
</gene>
<dbReference type="AlphaFoldDB" id="A0A8X6W933"/>
<organism evidence="2 3">
    <name type="scientific">Trichonephila clavipes</name>
    <name type="common">Golden silk orbweaver</name>
    <name type="synonym">Nephila clavipes</name>
    <dbReference type="NCBI Taxonomy" id="2585209"/>
    <lineage>
        <taxon>Eukaryota</taxon>
        <taxon>Metazoa</taxon>
        <taxon>Ecdysozoa</taxon>
        <taxon>Arthropoda</taxon>
        <taxon>Chelicerata</taxon>
        <taxon>Arachnida</taxon>
        <taxon>Araneae</taxon>
        <taxon>Araneomorphae</taxon>
        <taxon>Entelegynae</taxon>
        <taxon>Araneoidea</taxon>
        <taxon>Nephilidae</taxon>
        <taxon>Trichonephila</taxon>
    </lineage>
</organism>
<dbReference type="Gene3D" id="3.30.420.10">
    <property type="entry name" value="Ribonuclease H-like superfamily/Ribonuclease H"/>
    <property type="match status" value="1"/>
</dbReference>
<accession>A0A8X6W933</accession>
<dbReference type="GO" id="GO:0003676">
    <property type="term" value="F:nucleic acid binding"/>
    <property type="evidence" value="ECO:0007669"/>
    <property type="project" value="InterPro"/>
</dbReference>
<feature type="signal peptide" evidence="1">
    <location>
        <begin position="1"/>
        <end position="26"/>
    </location>
</feature>
<protein>
    <recommendedName>
        <fullName evidence="4">Transposase Tc1-like domain-containing protein</fullName>
    </recommendedName>
</protein>
<dbReference type="Proteomes" id="UP000887159">
    <property type="component" value="Unassembled WGS sequence"/>
</dbReference>
<feature type="chain" id="PRO_5036475074" description="Transposase Tc1-like domain-containing protein" evidence="1">
    <location>
        <begin position="27"/>
        <end position="118"/>
    </location>
</feature>
<evidence type="ECO:0000313" key="2">
    <source>
        <dbReference type="EMBL" id="GFY30134.1"/>
    </source>
</evidence>
<name>A0A8X6W933_TRICX</name>
<dbReference type="InterPro" id="IPR036397">
    <property type="entry name" value="RNaseH_sf"/>
</dbReference>
<evidence type="ECO:0000256" key="1">
    <source>
        <dbReference type="SAM" id="SignalP"/>
    </source>
</evidence>
<keyword evidence="3" id="KW-1185">Reference proteome</keyword>
<evidence type="ECO:0000313" key="3">
    <source>
        <dbReference type="Proteomes" id="UP000887159"/>
    </source>
</evidence>